<evidence type="ECO:0000256" key="1">
    <source>
        <dbReference type="SAM" id="Phobius"/>
    </source>
</evidence>
<evidence type="ECO:0000313" key="3">
    <source>
        <dbReference type="Proteomes" id="UP001054821"/>
    </source>
</evidence>
<keyword evidence="3" id="KW-1185">Reference proteome</keyword>
<sequence>MAEAAHPICKLLILSGICVMSYKIYNLTNEATTLMLEADKNVEKFDRTYDAFTTDYIIDTYREWREKQTLLDTIASTRRFSVAGDGMGCLVFMAMFGLYLYDYGSYKNVKEDLPAAIDAKYIASHHTHTK</sequence>
<accession>A0AAD4V4F4</accession>
<dbReference type="Proteomes" id="UP001054821">
    <property type="component" value="Chromosome 7"/>
</dbReference>
<comment type="caution">
    <text evidence="2">The sequence shown here is derived from an EMBL/GenBank/DDBJ whole genome shotgun (WGS) entry which is preliminary data.</text>
</comment>
<dbReference type="AlphaFoldDB" id="A0AAD4V4F4"/>
<keyword evidence="1" id="KW-0812">Transmembrane</keyword>
<protein>
    <submittedName>
        <fullName evidence="2">Uncharacterized protein</fullName>
    </submittedName>
</protein>
<gene>
    <name evidence="2" type="ORF">L3X38_038013</name>
</gene>
<proteinExistence type="predicted"/>
<organism evidence="2 3">
    <name type="scientific">Prunus dulcis</name>
    <name type="common">Almond</name>
    <name type="synonym">Amygdalus dulcis</name>
    <dbReference type="NCBI Taxonomy" id="3755"/>
    <lineage>
        <taxon>Eukaryota</taxon>
        <taxon>Viridiplantae</taxon>
        <taxon>Streptophyta</taxon>
        <taxon>Embryophyta</taxon>
        <taxon>Tracheophyta</taxon>
        <taxon>Spermatophyta</taxon>
        <taxon>Magnoliopsida</taxon>
        <taxon>eudicotyledons</taxon>
        <taxon>Gunneridae</taxon>
        <taxon>Pentapetalae</taxon>
        <taxon>rosids</taxon>
        <taxon>fabids</taxon>
        <taxon>Rosales</taxon>
        <taxon>Rosaceae</taxon>
        <taxon>Amygdaloideae</taxon>
        <taxon>Amygdaleae</taxon>
        <taxon>Prunus</taxon>
    </lineage>
</organism>
<keyword evidence="1" id="KW-0472">Membrane</keyword>
<feature type="transmembrane region" description="Helical" evidence="1">
    <location>
        <begin position="80"/>
        <end position="101"/>
    </location>
</feature>
<name>A0AAD4V4F4_PRUDU</name>
<reference evidence="2 3" key="1">
    <citation type="journal article" date="2022" name="G3 (Bethesda)">
        <title>Whole-genome sequence and methylome profiling of the almond [Prunus dulcis (Mill.) D.A. Webb] cultivar 'Nonpareil'.</title>
        <authorList>
            <person name="D'Amico-Willman K.M."/>
            <person name="Ouma W.Z."/>
            <person name="Meulia T."/>
            <person name="Sideli G.M."/>
            <person name="Gradziel T.M."/>
            <person name="Fresnedo-Ramirez J."/>
        </authorList>
    </citation>
    <scope>NUCLEOTIDE SEQUENCE [LARGE SCALE GENOMIC DNA]</scope>
    <source>
        <strain evidence="2">Clone GOH B32 T37-40</strain>
    </source>
</reference>
<evidence type="ECO:0000313" key="2">
    <source>
        <dbReference type="EMBL" id="KAI5318305.1"/>
    </source>
</evidence>
<keyword evidence="1" id="KW-1133">Transmembrane helix</keyword>
<dbReference type="EMBL" id="JAJFAZ020000007">
    <property type="protein sequence ID" value="KAI5318305.1"/>
    <property type="molecule type" value="Genomic_DNA"/>
</dbReference>